<feature type="region of interest" description="Disordered" evidence="1">
    <location>
        <begin position="112"/>
        <end position="135"/>
    </location>
</feature>
<organism evidence="4 5">
    <name type="scientific">Baudoinia panamericana (strain UAMH 10762)</name>
    <name type="common">Angels' share fungus</name>
    <name type="synonym">Baudoinia compniacensis (strain UAMH 10762)</name>
    <dbReference type="NCBI Taxonomy" id="717646"/>
    <lineage>
        <taxon>Eukaryota</taxon>
        <taxon>Fungi</taxon>
        <taxon>Dikarya</taxon>
        <taxon>Ascomycota</taxon>
        <taxon>Pezizomycotina</taxon>
        <taxon>Dothideomycetes</taxon>
        <taxon>Dothideomycetidae</taxon>
        <taxon>Mycosphaerellales</taxon>
        <taxon>Teratosphaeriaceae</taxon>
        <taxon>Baudoinia</taxon>
    </lineage>
</organism>
<evidence type="ECO:0000259" key="2">
    <source>
        <dbReference type="PROSITE" id="PS50172"/>
    </source>
</evidence>
<feature type="compositionally biased region" description="Polar residues" evidence="1">
    <location>
        <begin position="322"/>
        <end position="334"/>
    </location>
</feature>
<dbReference type="KEGG" id="bcom:BAUCODRAFT_64611"/>
<gene>
    <name evidence="4" type="ORF">BAUCODRAFT_64611</name>
</gene>
<dbReference type="STRING" id="717646.M2NGY4"/>
<dbReference type="InterPro" id="IPR036930">
    <property type="entry name" value="WGR_dom_sf"/>
</dbReference>
<evidence type="ECO:0000259" key="3">
    <source>
        <dbReference type="PROSITE" id="PS51977"/>
    </source>
</evidence>
<dbReference type="PROSITE" id="PS50172">
    <property type="entry name" value="BRCT"/>
    <property type="match status" value="1"/>
</dbReference>
<dbReference type="InterPro" id="IPR008893">
    <property type="entry name" value="WGR_domain"/>
</dbReference>
<feature type="non-terminal residue" evidence="4">
    <location>
        <position position="355"/>
    </location>
</feature>
<dbReference type="GeneID" id="19116167"/>
<evidence type="ECO:0000313" key="5">
    <source>
        <dbReference type="Proteomes" id="UP000011761"/>
    </source>
</evidence>
<dbReference type="HOGENOM" id="CLU_782007_0_0_1"/>
<dbReference type="OrthoDB" id="342264at2759"/>
<dbReference type="AlphaFoldDB" id="M2NGY4"/>
<name>M2NGY4_BAUPA</name>
<dbReference type="Pfam" id="PF00533">
    <property type="entry name" value="BRCT"/>
    <property type="match status" value="1"/>
</dbReference>
<feature type="domain" description="BRCT" evidence="2">
    <location>
        <begin position="27"/>
        <end position="104"/>
    </location>
</feature>
<feature type="compositionally biased region" description="Basic and acidic residues" evidence="1">
    <location>
        <begin position="112"/>
        <end position="127"/>
    </location>
</feature>
<accession>M2NGY4</accession>
<evidence type="ECO:0000313" key="4">
    <source>
        <dbReference type="EMBL" id="EMC98569.1"/>
    </source>
</evidence>
<feature type="region of interest" description="Disordered" evidence="1">
    <location>
        <begin position="175"/>
        <end position="201"/>
    </location>
</feature>
<proteinExistence type="predicted"/>
<dbReference type="CDD" id="cd00027">
    <property type="entry name" value="BRCT"/>
    <property type="match status" value="1"/>
</dbReference>
<feature type="domain" description="WGR" evidence="3">
    <location>
        <begin position="216"/>
        <end position="319"/>
    </location>
</feature>
<dbReference type="EMBL" id="KB445552">
    <property type="protein sequence ID" value="EMC98569.1"/>
    <property type="molecule type" value="Genomic_DNA"/>
</dbReference>
<dbReference type="PROSITE" id="PS51977">
    <property type="entry name" value="WGR"/>
    <property type="match status" value="1"/>
</dbReference>
<reference evidence="4 5" key="1">
    <citation type="journal article" date="2012" name="PLoS Pathog.">
        <title>Diverse lifestyles and strategies of plant pathogenesis encoded in the genomes of eighteen Dothideomycetes fungi.</title>
        <authorList>
            <person name="Ohm R.A."/>
            <person name="Feau N."/>
            <person name="Henrissat B."/>
            <person name="Schoch C.L."/>
            <person name="Horwitz B.A."/>
            <person name="Barry K.W."/>
            <person name="Condon B.J."/>
            <person name="Copeland A.C."/>
            <person name="Dhillon B."/>
            <person name="Glaser F."/>
            <person name="Hesse C.N."/>
            <person name="Kosti I."/>
            <person name="LaButti K."/>
            <person name="Lindquist E.A."/>
            <person name="Lucas S."/>
            <person name="Salamov A.A."/>
            <person name="Bradshaw R.E."/>
            <person name="Ciuffetti L."/>
            <person name="Hamelin R.C."/>
            <person name="Kema G.H.J."/>
            <person name="Lawrence C."/>
            <person name="Scott J.A."/>
            <person name="Spatafora J.W."/>
            <person name="Turgeon B.G."/>
            <person name="de Wit P.J.G.M."/>
            <person name="Zhong S."/>
            <person name="Goodwin S.B."/>
            <person name="Grigoriev I.V."/>
        </authorList>
    </citation>
    <scope>NUCLEOTIDE SEQUENCE [LARGE SCALE GENOMIC DNA]</scope>
    <source>
        <strain evidence="4 5">UAMH 10762</strain>
    </source>
</reference>
<dbReference type="RefSeq" id="XP_007673704.1">
    <property type="nucleotide sequence ID" value="XM_007675514.1"/>
</dbReference>
<dbReference type="InterPro" id="IPR001357">
    <property type="entry name" value="BRCT_dom"/>
</dbReference>
<dbReference type="eggNOG" id="ENOG502QQZ5">
    <property type="taxonomic scope" value="Eukaryota"/>
</dbReference>
<dbReference type="Gene3D" id="3.40.50.10190">
    <property type="entry name" value="BRCT domain"/>
    <property type="match status" value="1"/>
</dbReference>
<protein>
    <submittedName>
        <fullName evidence="4">Uncharacterized protein</fullName>
    </submittedName>
</protein>
<evidence type="ECO:0000256" key="1">
    <source>
        <dbReference type="SAM" id="MobiDB-lite"/>
    </source>
</evidence>
<dbReference type="InterPro" id="IPR036420">
    <property type="entry name" value="BRCT_dom_sf"/>
</dbReference>
<dbReference type="SUPFAM" id="SSF52113">
    <property type="entry name" value="BRCT domain"/>
    <property type="match status" value="1"/>
</dbReference>
<dbReference type="OMA" id="WFYLEEK"/>
<sequence length="355" mass="41342">MPNGFLKNTAIAVVWPIDEFTEAGWTKQKVESWITKAGGRMLSKFTNKTTHVVCDEKRWKMRGEVVREAIKAREANQRLRIVSSEWLEKTLRDSKREKEQFYSWEKKDRDAREVQKKVDQEMKKKEGGGGSVSNPQAHILADVFMEHTEQYLDPKEKSKIEAMATKDREAIRKKLEEEVRTKQEKEHDEKRRKTEEEKALMKRGSKKAKNVLFSDNHHILKDCTGFSYEVVLTKVDFKLNRNERCTLTIYESNTQPETYATNLHHAGTFRVPSINIIAAIGCNYHTALHAFKKIFHEKTGVEWDHRIEFADFKLKQDKRNRGQSTGSPALTEPTNDPDFNKRTFFYQPPAYGTKG</sequence>
<feature type="region of interest" description="Disordered" evidence="1">
    <location>
        <begin position="318"/>
        <end position="355"/>
    </location>
</feature>
<dbReference type="Proteomes" id="UP000011761">
    <property type="component" value="Unassembled WGS sequence"/>
</dbReference>
<dbReference type="SUPFAM" id="SSF142921">
    <property type="entry name" value="WGR domain-like"/>
    <property type="match status" value="1"/>
</dbReference>
<feature type="compositionally biased region" description="Basic and acidic residues" evidence="1">
    <location>
        <begin position="175"/>
        <end position="200"/>
    </location>
</feature>
<keyword evidence="5" id="KW-1185">Reference proteome</keyword>